<dbReference type="EMBL" id="JBFXLQ010000045">
    <property type="protein sequence ID" value="KAL2863962.1"/>
    <property type="molecule type" value="Genomic_DNA"/>
</dbReference>
<name>A0ABR4LHF2_9EURO</name>
<feature type="transmembrane region" description="Helical" evidence="7">
    <location>
        <begin position="369"/>
        <end position="388"/>
    </location>
</feature>
<comment type="subcellular location">
    <subcellularLocation>
        <location evidence="1">Membrane</location>
        <topology evidence="1">Multi-pass membrane protein</topology>
    </subcellularLocation>
</comment>
<feature type="transmembrane region" description="Helical" evidence="7">
    <location>
        <begin position="77"/>
        <end position="95"/>
    </location>
</feature>
<feature type="transmembrane region" description="Helical" evidence="7">
    <location>
        <begin position="342"/>
        <end position="363"/>
    </location>
</feature>
<dbReference type="InterPro" id="IPR011701">
    <property type="entry name" value="MFS"/>
</dbReference>
<feature type="compositionally biased region" description="Basic and acidic residues" evidence="6">
    <location>
        <begin position="12"/>
        <end position="23"/>
    </location>
</feature>
<dbReference type="PROSITE" id="PS50850">
    <property type="entry name" value="MFS"/>
    <property type="match status" value="1"/>
</dbReference>
<keyword evidence="3 7" id="KW-0812">Transmembrane</keyword>
<dbReference type="InterPro" id="IPR020846">
    <property type="entry name" value="MFS_dom"/>
</dbReference>
<feature type="transmembrane region" description="Helical" evidence="7">
    <location>
        <begin position="400"/>
        <end position="424"/>
    </location>
</feature>
<feature type="transmembrane region" description="Helical" evidence="7">
    <location>
        <begin position="39"/>
        <end position="65"/>
    </location>
</feature>
<keyword evidence="4 7" id="KW-1133">Transmembrane helix</keyword>
<dbReference type="CDD" id="cd17502">
    <property type="entry name" value="MFS_Azr1_MDR_like"/>
    <property type="match status" value="1"/>
</dbReference>
<feature type="transmembrane region" description="Helical" evidence="7">
    <location>
        <begin position="436"/>
        <end position="457"/>
    </location>
</feature>
<sequence length="528" mass="56599">MSVAEPQPVEQPSEKGVPEDGSRELLTAPGDEFPQGIRLGLTVLGVIMSLFLAALDMTIVATAIPRITDEFHSIDQVGWYGSAFFLTLAAFQSFWGKLFRYCNLKYTDLATGIVFEVGSLVCAMARDSTALIVGRVVTGIGGAGLYCGTYTIIAFLVPREKRARYTGLVGVSYAIASVAGPLVGGAFTDNISWRWCFYINLPIGGVSMALILLAFTPPASAKPVPAPVSEILLQLDPLGVLAALVALVCFLLVTEWAGVSRAWDSPAVIACLVVSVAMAATFIGIQFWQGERAALVPRILTNRVIFGASCFAFFQNGMNFFFTYYIPIYFQSIDNYSAAESGIYNLPLIFGACLFAIISGFLITINGYYTLYMATGSAACTIAAGLLYTMGMDTPLAKPLGYQMLLGAGQGLAIQVPVIVAQAISKPEDISPATAIILFFQTTGGTICISAGQSAFLNRLLYHLHRIAPEIDANWVVTIGASELRRALGPDQIGPVLQVVYGWVEGYVCAGRWVCWVCVFDELRGAGT</sequence>
<reference evidence="9 10" key="1">
    <citation type="submission" date="2024-07" db="EMBL/GenBank/DDBJ databases">
        <title>Section-level genome sequencing and comparative genomics of Aspergillus sections Usti and Cavernicolus.</title>
        <authorList>
            <consortium name="Lawrence Berkeley National Laboratory"/>
            <person name="Nybo J.L."/>
            <person name="Vesth T.C."/>
            <person name="Theobald S."/>
            <person name="Frisvad J.C."/>
            <person name="Larsen T.O."/>
            <person name="Kjaerboelling I."/>
            <person name="Rothschild-Mancinelli K."/>
            <person name="Lyhne E.K."/>
            <person name="Kogle M.E."/>
            <person name="Barry K."/>
            <person name="Clum A."/>
            <person name="Na H."/>
            <person name="Ledsgaard L."/>
            <person name="Lin J."/>
            <person name="Lipzen A."/>
            <person name="Kuo A."/>
            <person name="Riley R."/>
            <person name="Mondo S."/>
            <person name="Labutti K."/>
            <person name="Haridas S."/>
            <person name="Pangalinan J."/>
            <person name="Salamov A.A."/>
            <person name="Simmons B.A."/>
            <person name="Magnuson J.K."/>
            <person name="Chen J."/>
            <person name="Drula E."/>
            <person name="Henrissat B."/>
            <person name="Wiebenga A."/>
            <person name="Lubbers R.J."/>
            <person name="Gomes A.C."/>
            <person name="Macurrencykelacurrency M.R."/>
            <person name="Stajich J."/>
            <person name="Grigoriev I.V."/>
            <person name="Mortensen U.H."/>
            <person name="De Vries R.P."/>
            <person name="Baker S.E."/>
            <person name="Andersen M.R."/>
        </authorList>
    </citation>
    <scope>NUCLEOTIDE SEQUENCE [LARGE SCALE GENOMIC DNA]</scope>
    <source>
        <strain evidence="9 10">CBS 449.75</strain>
    </source>
</reference>
<dbReference type="Gene3D" id="1.20.1250.20">
    <property type="entry name" value="MFS general substrate transporter like domains"/>
    <property type="match status" value="1"/>
</dbReference>
<proteinExistence type="predicted"/>
<protein>
    <submittedName>
        <fullName evidence="9">MFS general substrate transporter</fullName>
    </submittedName>
</protein>
<feature type="transmembrane region" description="Helical" evidence="7">
    <location>
        <begin position="195"/>
        <end position="215"/>
    </location>
</feature>
<feature type="transmembrane region" description="Helical" evidence="7">
    <location>
        <begin position="266"/>
        <end position="285"/>
    </location>
</feature>
<keyword evidence="10" id="KW-1185">Reference proteome</keyword>
<dbReference type="Proteomes" id="UP001610432">
    <property type="component" value="Unassembled WGS sequence"/>
</dbReference>
<dbReference type="SUPFAM" id="SSF103473">
    <property type="entry name" value="MFS general substrate transporter"/>
    <property type="match status" value="1"/>
</dbReference>
<evidence type="ECO:0000256" key="2">
    <source>
        <dbReference type="ARBA" id="ARBA00022448"/>
    </source>
</evidence>
<dbReference type="InterPro" id="IPR036259">
    <property type="entry name" value="MFS_trans_sf"/>
</dbReference>
<dbReference type="PANTHER" id="PTHR23501">
    <property type="entry name" value="MAJOR FACILITATOR SUPERFAMILY"/>
    <property type="match status" value="1"/>
</dbReference>
<feature type="transmembrane region" description="Helical" evidence="7">
    <location>
        <begin position="235"/>
        <end position="254"/>
    </location>
</feature>
<evidence type="ECO:0000256" key="4">
    <source>
        <dbReference type="ARBA" id="ARBA00022989"/>
    </source>
</evidence>
<evidence type="ECO:0000256" key="1">
    <source>
        <dbReference type="ARBA" id="ARBA00004141"/>
    </source>
</evidence>
<evidence type="ECO:0000256" key="3">
    <source>
        <dbReference type="ARBA" id="ARBA00022692"/>
    </source>
</evidence>
<feature type="transmembrane region" description="Helical" evidence="7">
    <location>
        <begin position="132"/>
        <end position="157"/>
    </location>
</feature>
<feature type="transmembrane region" description="Helical" evidence="7">
    <location>
        <begin position="305"/>
        <end position="330"/>
    </location>
</feature>
<dbReference type="Gene3D" id="1.20.1720.10">
    <property type="entry name" value="Multidrug resistance protein D"/>
    <property type="match status" value="1"/>
</dbReference>
<evidence type="ECO:0000256" key="7">
    <source>
        <dbReference type="SAM" id="Phobius"/>
    </source>
</evidence>
<dbReference type="RefSeq" id="XP_070882941.1">
    <property type="nucleotide sequence ID" value="XM_071029961.1"/>
</dbReference>
<organism evidence="9 10">
    <name type="scientific">Aspergillus lucknowensis</name>
    <dbReference type="NCBI Taxonomy" id="176173"/>
    <lineage>
        <taxon>Eukaryota</taxon>
        <taxon>Fungi</taxon>
        <taxon>Dikarya</taxon>
        <taxon>Ascomycota</taxon>
        <taxon>Pezizomycotina</taxon>
        <taxon>Eurotiomycetes</taxon>
        <taxon>Eurotiomycetidae</taxon>
        <taxon>Eurotiales</taxon>
        <taxon>Aspergillaceae</taxon>
        <taxon>Aspergillus</taxon>
        <taxon>Aspergillus subgen. Nidulantes</taxon>
    </lineage>
</organism>
<evidence type="ECO:0000259" key="8">
    <source>
        <dbReference type="PROSITE" id="PS50850"/>
    </source>
</evidence>
<dbReference type="GeneID" id="98145033"/>
<evidence type="ECO:0000313" key="9">
    <source>
        <dbReference type="EMBL" id="KAL2863962.1"/>
    </source>
</evidence>
<feature type="domain" description="Major facilitator superfamily (MFS) profile" evidence="8">
    <location>
        <begin position="42"/>
        <end position="528"/>
    </location>
</feature>
<comment type="caution">
    <text evidence="9">The sequence shown here is derived from an EMBL/GenBank/DDBJ whole genome shotgun (WGS) entry which is preliminary data.</text>
</comment>
<evidence type="ECO:0000256" key="5">
    <source>
        <dbReference type="ARBA" id="ARBA00023136"/>
    </source>
</evidence>
<dbReference type="Pfam" id="PF07690">
    <property type="entry name" value="MFS_1"/>
    <property type="match status" value="1"/>
</dbReference>
<feature type="region of interest" description="Disordered" evidence="6">
    <location>
        <begin position="1"/>
        <end position="25"/>
    </location>
</feature>
<feature type="transmembrane region" description="Helical" evidence="7">
    <location>
        <begin position="163"/>
        <end position="183"/>
    </location>
</feature>
<keyword evidence="2" id="KW-0813">Transport</keyword>
<keyword evidence="5 7" id="KW-0472">Membrane</keyword>
<accession>A0ABR4LHF2</accession>
<gene>
    <name evidence="9" type="ORF">BJX67DRAFT_362124</name>
</gene>
<evidence type="ECO:0000256" key="6">
    <source>
        <dbReference type="SAM" id="MobiDB-lite"/>
    </source>
</evidence>
<dbReference type="PANTHER" id="PTHR23501:SF177">
    <property type="entry name" value="MAJOR FACILITATOR SUPERFAMILY (MFS) PROFILE DOMAIN-CONTAINING PROTEIN-RELATED"/>
    <property type="match status" value="1"/>
</dbReference>
<evidence type="ECO:0000313" key="10">
    <source>
        <dbReference type="Proteomes" id="UP001610432"/>
    </source>
</evidence>